<name>A0A4V1KNT3_9FLAO</name>
<dbReference type="InterPro" id="IPR032181">
    <property type="entry name" value="DUF5013"/>
</dbReference>
<feature type="domain" description="DUF5013" evidence="1">
    <location>
        <begin position="237"/>
        <end position="379"/>
    </location>
</feature>
<dbReference type="EMBL" id="QOVI01000008">
    <property type="protein sequence ID" value="RXG11949.1"/>
    <property type="molecule type" value="Genomic_DNA"/>
</dbReference>
<protein>
    <recommendedName>
        <fullName evidence="1">DUF5013 domain-containing protein</fullName>
    </recommendedName>
</protein>
<gene>
    <name evidence="2" type="ORF">DSM04_10846</name>
</gene>
<reference evidence="2 3" key="1">
    <citation type="submission" date="2018-07" db="EMBL/GenBank/DDBJ databases">
        <title>Leeuwenhoekiella genomics.</title>
        <authorList>
            <person name="Tahon G."/>
            <person name="Willems A."/>
        </authorList>
    </citation>
    <scope>NUCLEOTIDE SEQUENCE [LARGE SCALE GENOMIC DNA]</scope>
    <source>
        <strain evidence="2 3">R-50232</strain>
    </source>
</reference>
<dbReference type="OrthoDB" id="9794261at2"/>
<dbReference type="AlphaFoldDB" id="A0A4V1KNT3"/>
<comment type="caution">
    <text evidence="2">The sequence shown here is derived from an EMBL/GenBank/DDBJ whole genome shotgun (WGS) entry which is preliminary data.</text>
</comment>
<sequence length="404" mass="45372">MMKLNKTLLGLLFLVLGLFIWSCSDEDEYLKYTEGGEVSYTGKIDSLKVYSGRDRVRIKGLIIADPKVTEVRIYWNIKKDSVVLPITRGEGIDTVSVIIDNLPENVYNFEVRTFDSKNNPSIAVFAPAEVYGDRYQNSLFNRPVISNNLIRDSLTVNYASMDLTTGVIGTEILYTSNEDEQKTIFIPIENEAGIVEDFKPKSIYKYRTLFLPEEKALDTFYTEYVDFKPVPKPILANASIPFKAKSRDGRWGVLEDWTTTDPIKIHNGQGGWDEWNGNIFNVESGWGAPAITNGKIYQSVTVEPASYKLNVLIRDTNHSLDDEGGSYFVVAKGEALPDVSNVDTSEDVLVYKRINTALGSEYTYTLNFTVDEAMNITVGQITTQADGDPGRFCNVRSWDIVVAE</sequence>
<dbReference type="Pfam" id="PF16405">
    <property type="entry name" value="DUF5013"/>
    <property type="match status" value="1"/>
</dbReference>
<accession>A0A4V1KNT3</accession>
<organism evidence="2 3">
    <name type="scientific">Leeuwenhoekiella aestuarii</name>
    <dbReference type="NCBI Taxonomy" id="2249426"/>
    <lineage>
        <taxon>Bacteria</taxon>
        <taxon>Pseudomonadati</taxon>
        <taxon>Bacteroidota</taxon>
        <taxon>Flavobacteriia</taxon>
        <taxon>Flavobacteriales</taxon>
        <taxon>Flavobacteriaceae</taxon>
        <taxon>Leeuwenhoekiella</taxon>
    </lineage>
</organism>
<dbReference type="RefSeq" id="WP_128762604.1">
    <property type="nucleotide sequence ID" value="NZ_QOVI01000008.1"/>
</dbReference>
<evidence type="ECO:0000313" key="2">
    <source>
        <dbReference type="EMBL" id="RXG11949.1"/>
    </source>
</evidence>
<dbReference type="Proteomes" id="UP000289821">
    <property type="component" value="Unassembled WGS sequence"/>
</dbReference>
<dbReference type="Pfam" id="PF16389">
    <property type="entry name" value="DUF4998"/>
    <property type="match status" value="1"/>
</dbReference>
<evidence type="ECO:0000259" key="1">
    <source>
        <dbReference type="Pfam" id="PF16405"/>
    </source>
</evidence>
<keyword evidence="3" id="KW-1185">Reference proteome</keyword>
<proteinExistence type="predicted"/>
<evidence type="ECO:0000313" key="3">
    <source>
        <dbReference type="Proteomes" id="UP000289821"/>
    </source>
</evidence>